<evidence type="ECO:0000313" key="9">
    <source>
        <dbReference type="EMBL" id="KAI1508521.1"/>
    </source>
</evidence>
<feature type="transmembrane region" description="Helical" evidence="6">
    <location>
        <begin position="103"/>
        <end position="128"/>
    </location>
</feature>
<sequence length="384" mass="42802">MDLTTLPAGAPPPGVQPNFTKPQTLLAATIATAIIIHIFTLAFVLARVYTNIWVRRIYPEDVFLYLAWLAFIAETGLTIYNSGTGMMARHMWDMSVATVTQGSYRYTNIFVCYAISGGFAKATVFLQVKKIFTTKQHGAVYWVIMVSLVANAVAYTALLFIYVFNCWPLAKRLNPELPGHCIDWQSSIIAIGAVNLVSDIEAFVVPAWAIWQLQMDVKKKMEVFAVFAVGAVAVGTACIGLHYRVLVLQAYDTTWYLAQTAMLCMVELGSVIIVGCCPSIPRILRRHQIRLTSDSSVYSETWGNLAAKPTPRPRAGVFEPHDLLIHHRSDSIERLQMYRYGSGVERRDCEDIFAGDGAVNITGTLQMPAHVYNVVRKEKPEGWI</sequence>
<reference evidence="11" key="4">
    <citation type="journal article" date="2022" name="Microb. Genom.">
        <title>A global pangenome for the wheat fungal pathogen Pyrenophora tritici-repentis and prediction of effector protein structural homology.</title>
        <authorList>
            <person name="Moolhuijzen P.M."/>
            <person name="See P.T."/>
            <person name="Shi G."/>
            <person name="Powell H.R."/>
            <person name="Cockram J."/>
            <person name="Jorgensen L.N."/>
            <person name="Benslimane H."/>
            <person name="Strelkov S.E."/>
            <person name="Turner J."/>
            <person name="Liu Z."/>
            <person name="Moffat C.S."/>
        </authorList>
    </citation>
    <scope>NUCLEOTIDE SEQUENCE [LARGE SCALE GENOMIC DNA]</scope>
</reference>
<reference evidence="9" key="3">
    <citation type="journal article" date="2022" name="bioRxiv">
        <title>A global pangenome for the wheat fungal pathogen Pyrenophora tritici-repentis and prediction of effector protein structural homology.</title>
        <authorList>
            <person name="Moolhuijzen P."/>
            <person name="See P.T."/>
            <person name="Shi G."/>
            <person name="Powell H.R."/>
            <person name="Cockram J."/>
            <person name="Jorgensen L.N."/>
            <person name="Benslimane H."/>
            <person name="Strelkov S.E."/>
            <person name="Turner J."/>
            <person name="Liu Z."/>
            <person name="Moffat C.S."/>
        </authorList>
    </citation>
    <scope>NUCLEOTIDE SEQUENCE</scope>
    <source>
        <strain evidence="9">86-124</strain>
    </source>
</reference>
<evidence type="ECO:0000256" key="4">
    <source>
        <dbReference type="ARBA" id="ARBA00023136"/>
    </source>
</evidence>
<comment type="caution">
    <text evidence="9">The sequence shown here is derived from an EMBL/GenBank/DDBJ whole genome shotgun (WGS) entry which is preliminary data.</text>
</comment>
<reference evidence="9" key="2">
    <citation type="submission" date="2021-05" db="EMBL/GenBank/DDBJ databases">
        <authorList>
            <person name="Moolhuijzen P.M."/>
            <person name="Moffat C.S."/>
        </authorList>
    </citation>
    <scope>NUCLEOTIDE SEQUENCE</scope>
    <source>
        <strain evidence="9">86-124</strain>
    </source>
</reference>
<evidence type="ECO:0000256" key="5">
    <source>
        <dbReference type="ARBA" id="ARBA00038359"/>
    </source>
</evidence>
<dbReference type="InterPro" id="IPR049326">
    <property type="entry name" value="Rhodopsin_dom_fungi"/>
</dbReference>
<feature type="transmembrane region" description="Helical" evidence="6">
    <location>
        <begin position="25"/>
        <end position="50"/>
    </location>
</feature>
<name>A0A2W1D242_9PLEO</name>
<dbReference type="Proteomes" id="UP000245464">
    <property type="component" value="Chromosome 6"/>
</dbReference>
<dbReference type="InterPro" id="IPR052337">
    <property type="entry name" value="SAT4-like"/>
</dbReference>
<dbReference type="PANTHER" id="PTHR33048">
    <property type="entry name" value="PTH11-LIKE INTEGRAL MEMBRANE PROTEIN (AFU_ORTHOLOGUE AFUA_5G11245)"/>
    <property type="match status" value="1"/>
</dbReference>
<dbReference type="PANTHER" id="PTHR33048:SF129">
    <property type="entry name" value="INTEGRAL MEMBRANE PROTEIN-RELATED"/>
    <property type="match status" value="1"/>
</dbReference>
<evidence type="ECO:0000313" key="10">
    <source>
        <dbReference type="Proteomes" id="UP000245464"/>
    </source>
</evidence>
<accession>A0A2W1D242</accession>
<feature type="transmembrane region" description="Helical" evidence="6">
    <location>
        <begin position="140"/>
        <end position="164"/>
    </location>
</feature>
<dbReference type="EMBL" id="NRDI02000025">
    <property type="protein sequence ID" value="KAI1508521.1"/>
    <property type="molecule type" value="Genomic_DNA"/>
</dbReference>
<evidence type="ECO:0000259" key="7">
    <source>
        <dbReference type="Pfam" id="PF20684"/>
    </source>
</evidence>
<keyword evidence="11" id="KW-1185">Reference proteome</keyword>
<evidence type="ECO:0000256" key="3">
    <source>
        <dbReference type="ARBA" id="ARBA00022989"/>
    </source>
</evidence>
<dbReference type="GO" id="GO:0016020">
    <property type="term" value="C:membrane"/>
    <property type="evidence" value="ECO:0007669"/>
    <property type="project" value="UniProtKB-SubCell"/>
</dbReference>
<gene>
    <name evidence="9" type="ORF">Ptr86124_012473</name>
    <name evidence="8" type="ORF">PtrM4_114270</name>
</gene>
<evidence type="ECO:0000313" key="8">
    <source>
        <dbReference type="EMBL" id="KAF7569012.1"/>
    </source>
</evidence>
<feature type="transmembrane region" description="Helical" evidence="6">
    <location>
        <begin position="223"/>
        <end position="243"/>
    </location>
</feature>
<dbReference type="AlphaFoldDB" id="A0A2W1D242"/>
<feature type="transmembrane region" description="Helical" evidence="6">
    <location>
        <begin position="62"/>
        <end position="83"/>
    </location>
</feature>
<dbReference type="Proteomes" id="UP000249757">
    <property type="component" value="Unassembled WGS sequence"/>
</dbReference>
<evidence type="ECO:0000256" key="2">
    <source>
        <dbReference type="ARBA" id="ARBA00022692"/>
    </source>
</evidence>
<comment type="similarity">
    <text evidence="5">Belongs to the SAT4 family.</text>
</comment>
<proteinExistence type="inferred from homology"/>
<reference evidence="8 10" key="1">
    <citation type="journal article" date="2018" name="BMC Genomics">
        <title>Comparative genomics of the wheat fungal pathogen Pyrenophora tritici-repentis reveals chromosomal variations and genome plasticity.</title>
        <authorList>
            <person name="Moolhuijzen P."/>
            <person name="See P.T."/>
            <person name="Hane J.K."/>
            <person name="Shi G."/>
            <person name="Liu Z."/>
            <person name="Oliver R.P."/>
            <person name="Moffat C.S."/>
        </authorList>
    </citation>
    <scope>NUCLEOTIDE SEQUENCE [LARGE SCALE GENOMIC DNA]</scope>
    <source>
        <strain evidence="8">M4</strain>
    </source>
</reference>
<dbReference type="OrthoDB" id="5342292at2759"/>
<evidence type="ECO:0000256" key="6">
    <source>
        <dbReference type="SAM" id="Phobius"/>
    </source>
</evidence>
<feature type="transmembrane region" description="Helical" evidence="6">
    <location>
        <begin position="184"/>
        <end position="211"/>
    </location>
</feature>
<keyword evidence="3 6" id="KW-1133">Transmembrane helix</keyword>
<dbReference type="EMBL" id="NQIK02000006">
    <property type="protein sequence ID" value="KAF7569012.1"/>
    <property type="molecule type" value="Genomic_DNA"/>
</dbReference>
<comment type="subcellular location">
    <subcellularLocation>
        <location evidence="1">Membrane</location>
        <topology evidence="1">Multi-pass membrane protein</topology>
    </subcellularLocation>
</comment>
<dbReference type="OMA" id="AYWFNVA"/>
<keyword evidence="2 6" id="KW-0812">Transmembrane</keyword>
<feature type="transmembrane region" description="Helical" evidence="6">
    <location>
        <begin position="255"/>
        <end position="280"/>
    </location>
</feature>
<keyword evidence="4 6" id="KW-0472">Membrane</keyword>
<evidence type="ECO:0000256" key="1">
    <source>
        <dbReference type="ARBA" id="ARBA00004141"/>
    </source>
</evidence>
<evidence type="ECO:0000313" key="11">
    <source>
        <dbReference type="Proteomes" id="UP000249757"/>
    </source>
</evidence>
<protein>
    <recommendedName>
        <fullName evidence="7">Rhodopsin domain-containing protein</fullName>
    </recommendedName>
</protein>
<feature type="domain" description="Rhodopsin" evidence="7">
    <location>
        <begin position="46"/>
        <end position="285"/>
    </location>
</feature>
<dbReference type="Pfam" id="PF20684">
    <property type="entry name" value="Fung_rhodopsin"/>
    <property type="match status" value="1"/>
</dbReference>
<organism evidence="9 11">
    <name type="scientific">Pyrenophora tritici-repentis</name>
    <dbReference type="NCBI Taxonomy" id="45151"/>
    <lineage>
        <taxon>Eukaryota</taxon>
        <taxon>Fungi</taxon>
        <taxon>Dikarya</taxon>
        <taxon>Ascomycota</taxon>
        <taxon>Pezizomycotina</taxon>
        <taxon>Dothideomycetes</taxon>
        <taxon>Pleosporomycetidae</taxon>
        <taxon>Pleosporales</taxon>
        <taxon>Pleosporineae</taxon>
        <taxon>Pleosporaceae</taxon>
        <taxon>Pyrenophora</taxon>
    </lineage>
</organism>